<name>A0ABQ9H2Y5_9NEOP</name>
<dbReference type="Proteomes" id="UP001159363">
    <property type="component" value="Chromosome 6"/>
</dbReference>
<proteinExistence type="predicted"/>
<dbReference type="EMBL" id="JARBHB010000007">
    <property type="protein sequence ID" value="KAJ8878635.1"/>
    <property type="molecule type" value="Genomic_DNA"/>
</dbReference>
<sequence>MVAPLIEKNTDVRGAITPHERLRLEFSTIISPQTLGGIIEETCIAIYKILKREYCKVGNNVLTPSLYLIITNKEIHEIEVNDIDCSLMLLFRQHIELEQYLLVLYFQFSVCEEDWQMIAHGFQD</sequence>
<evidence type="ECO:0000313" key="2">
    <source>
        <dbReference type="Proteomes" id="UP001159363"/>
    </source>
</evidence>
<accession>A0ABQ9H2Y5</accession>
<reference evidence="1 2" key="1">
    <citation type="submission" date="2023-02" db="EMBL/GenBank/DDBJ databases">
        <title>LHISI_Scaffold_Assembly.</title>
        <authorList>
            <person name="Stuart O.P."/>
            <person name="Cleave R."/>
            <person name="Magrath M.J.L."/>
            <person name="Mikheyev A.S."/>
        </authorList>
    </citation>
    <scope>NUCLEOTIDE SEQUENCE [LARGE SCALE GENOMIC DNA]</scope>
    <source>
        <strain evidence="1">Daus_M_001</strain>
        <tissue evidence="1">Leg muscle</tissue>
    </source>
</reference>
<evidence type="ECO:0000313" key="1">
    <source>
        <dbReference type="EMBL" id="KAJ8878635.1"/>
    </source>
</evidence>
<comment type="caution">
    <text evidence="1">The sequence shown here is derived from an EMBL/GenBank/DDBJ whole genome shotgun (WGS) entry which is preliminary data.</text>
</comment>
<protein>
    <submittedName>
        <fullName evidence="1">Uncharacterized protein</fullName>
    </submittedName>
</protein>
<gene>
    <name evidence="1" type="ORF">PR048_019218</name>
</gene>
<keyword evidence="2" id="KW-1185">Reference proteome</keyword>
<organism evidence="1 2">
    <name type="scientific">Dryococelus australis</name>
    <dbReference type="NCBI Taxonomy" id="614101"/>
    <lineage>
        <taxon>Eukaryota</taxon>
        <taxon>Metazoa</taxon>
        <taxon>Ecdysozoa</taxon>
        <taxon>Arthropoda</taxon>
        <taxon>Hexapoda</taxon>
        <taxon>Insecta</taxon>
        <taxon>Pterygota</taxon>
        <taxon>Neoptera</taxon>
        <taxon>Polyneoptera</taxon>
        <taxon>Phasmatodea</taxon>
        <taxon>Verophasmatodea</taxon>
        <taxon>Anareolatae</taxon>
        <taxon>Phasmatidae</taxon>
        <taxon>Eurycanthinae</taxon>
        <taxon>Dryococelus</taxon>
    </lineage>
</organism>